<keyword evidence="11" id="KW-1185">Reference proteome</keyword>
<comment type="caution">
    <text evidence="10">The sequence shown here is derived from an EMBL/GenBank/DDBJ whole genome shotgun (WGS) entry which is preliminary data.</text>
</comment>
<feature type="transmembrane region" description="Helical" evidence="9">
    <location>
        <begin position="577"/>
        <end position="600"/>
    </location>
</feature>
<evidence type="ECO:0000256" key="9">
    <source>
        <dbReference type="SAM" id="Phobius"/>
    </source>
</evidence>
<feature type="transmembrane region" description="Helical" evidence="9">
    <location>
        <begin position="392"/>
        <end position="414"/>
    </location>
</feature>
<accession>A0A4R1BKY7</accession>
<evidence type="ECO:0000256" key="8">
    <source>
        <dbReference type="SAM" id="Coils"/>
    </source>
</evidence>
<keyword evidence="4 9" id="KW-0812">Transmembrane</keyword>
<feature type="transmembrane region" description="Helical" evidence="9">
    <location>
        <begin position="467"/>
        <end position="490"/>
    </location>
</feature>
<comment type="subcellular location">
    <subcellularLocation>
        <location evidence="1">Membrane</location>
        <topology evidence="1">Multi-pass membrane protein</topology>
    </subcellularLocation>
</comment>
<reference evidence="10 11" key="1">
    <citation type="submission" date="2019-03" db="EMBL/GenBank/DDBJ databases">
        <title>Genome sequence of Thiobacillaceae bacterium LSR1, a sulfur-oxidizing bacterium isolated from freshwater sediment.</title>
        <authorList>
            <person name="Li S."/>
        </authorList>
    </citation>
    <scope>NUCLEOTIDE SEQUENCE [LARGE SCALE GENOMIC DNA]</scope>
    <source>
        <strain evidence="10 11">LSR1</strain>
    </source>
</reference>
<feature type="coiled-coil region" evidence="8">
    <location>
        <begin position="101"/>
        <end position="128"/>
    </location>
</feature>
<comment type="similarity">
    <text evidence="2">Belongs to the V-ATPase 116 kDa subunit family.</text>
</comment>
<keyword evidence="5 9" id="KW-1133">Transmembrane helix</keyword>
<feature type="transmembrane region" description="Helical" evidence="9">
    <location>
        <begin position="355"/>
        <end position="385"/>
    </location>
</feature>
<sequence>MFRASPMLRIELLCLASESQEMALLLARQGDFGPAGPAGGAGAERYRELYLEACARLDKIMEYCGQHDTAPIPDDAIAPNERELAGINHRLQAIWQACSGCHEQEVRMAEEKSRLEMLRETYARLAALDVDPARLLRRDGLLDSRLGQIPVANLKRLSEALSVAGYLLTEFDRAGDQAFVVVAGPRSDEGPAADRLGGLLAHAGWRDLPVPPELRTDPSVAAEYLAAEGRRLEGRVADHCELRERHWLQHAAWLRQARVLLALARPLAESALVGLSGKGQLVIFSGWVPKRALAGLRAALEVRFHGRYLLTSHEPGPADAGKVPSLLSYPAWLRPFTALTRGYGVPRYGEFDPALFVAACYVLLFGAMFGDVGHGAVLLVAGLALRGGLARLRWIVAAAGLASVGFGVLYGSVFGYEGLIEPVWQSPLHDPVRLLKLAVGFGVGFIAATLLINAYNRLRGHRWGAACLAGDGLAGLLFYLAAIVGLNGWLAGTGFGLGPGLLAAAAMLAMAVWTGLETAGTVGERLVVVLVESLESATKLFANTLSFLRVAAFSLNHVALALAVFTIAGGLGTLGHGVAVVLGNVVIVVLEGGIVAIQALRLMYYEGFSRFFAGDGVEFRPLRLVAPETRSGT</sequence>
<evidence type="ECO:0000313" key="11">
    <source>
        <dbReference type="Proteomes" id="UP000295443"/>
    </source>
</evidence>
<evidence type="ECO:0000256" key="3">
    <source>
        <dbReference type="ARBA" id="ARBA00022448"/>
    </source>
</evidence>
<keyword evidence="6" id="KW-0406">Ion transport</keyword>
<evidence type="ECO:0000256" key="2">
    <source>
        <dbReference type="ARBA" id="ARBA00009904"/>
    </source>
</evidence>
<evidence type="ECO:0000256" key="5">
    <source>
        <dbReference type="ARBA" id="ARBA00022989"/>
    </source>
</evidence>
<dbReference type="AlphaFoldDB" id="A0A4R1BKY7"/>
<dbReference type="RefSeq" id="WP_131444915.1">
    <property type="nucleotide sequence ID" value="NZ_SJZB01000013.1"/>
</dbReference>
<keyword evidence="3" id="KW-0813">Transport</keyword>
<dbReference type="Proteomes" id="UP000295443">
    <property type="component" value="Unassembled WGS sequence"/>
</dbReference>
<dbReference type="GO" id="GO:0033179">
    <property type="term" value="C:proton-transporting V-type ATPase, V0 domain"/>
    <property type="evidence" value="ECO:0007669"/>
    <property type="project" value="InterPro"/>
</dbReference>
<dbReference type="GO" id="GO:0051117">
    <property type="term" value="F:ATPase binding"/>
    <property type="evidence" value="ECO:0007669"/>
    <property type="project" value="TreeGrafter"/>
</dbReference>
<organism evidence="10 11">
    <name type="scientific">Parasulfuritortus cantonensis</name>
    <dbReference type="NCBI Taxonomy" id="2528202"/>
    <lineage>
        <taxon>Bacteria</taxon>
        <taxon>Pseudomonadati</taxon>
        <taxon>Pseudomonadota</taxon>
        <taxon>Betaproteobacteria</taxon>
        <taxon>Nitrosomonadales</taxon>
        <taxon>Thiobacillaceae</taxon>
        <taxon>Parasulfuritortus</taxon>
    </lineage>
</organism>
<evidence type="ECO:0000256" key="6">
    <source>
        <dbReference type="ARBA" id="ARBA00023065"/>
    </source>
</evidence>
<dbReference type="InterPro" id="IPR002490">
    <property type="entry name" value="V-ATPase_116kDa_su"/>
</dbReference>
<dbReference type="PANTHER" id="PTHR11629:SF63">
    <property type="entry name" value="V-TYPE PROTON ATPASE SUBUNIT A"/>
    <property type="match status" value="1"/>
</dbReference>
<keyword evidence="7 9" id="KW-0472">Membrane</keyword>
<keyword evidence="8" id="KW-0175">Coiled coil</keyword>
<name>A0A4R1BKY7_9PROT</name>
<feature type="transmembrane region" description="Helical" evidence="9">
    <location>
        <begin position="547"/>
        <end position="571"/>
    </location>
</feature>
<evidence type="ECO:0000313" key="10">
    <source>
        <dbReference type="EMBL" id="TCJ17996.1"/>
    </source>
</evidence>
<dbReference type="GO" id="GO:0007035">
    <property type="term" value="P:vacuolar acidification"/>
    <property type="evidence" value="ECO:0007669"/>
    <property type="project" value="TreeGrafter"/>
</dbReference>
<evidence type="ECO:0000256" key="4">
    <source>
        <dbReference type="ARBA" id="ARBA00022692"/>
    </source>
</evidence>
<evidence type="ECO:0000256" key="1">
    <source>
        <dbReference type="ARBA" id="ARBA00004141"/>
    </source>
</evidence>
<protein>
    <submittedName>
        <fullName evidence="10">ATPase</fullName>
    </submittedName>
</protein>
<evidence type="ECO:0000256" key="7">
    <source>
        <dbReference type="ARBA" id="ARBA00023136"/>
    </source>
</evidence>
<dbReference type="PANTHER" id="PTHR11629">
    <property type="entry name" value="VACUOLAR PROTON ATPASES"/>
    <property type="match status" value="1"/>
</dbReference>
<dbReference type="OrthoDB" id="9803814at2"/>
<feature type="transmembrane region" description="Helical" evidence="9">
    <location>
        <begin position="496"/>
        <end position="516"/>
    </location>
</feature>
<dbReference type="EMBL" id="SJZB01000013">
    <property type="protein sequence ID" value="TCJ17996.1"/>
    <property type="molecule type" value="Genomic_DNA"/>
</dbReference>
<dbReference type="GO" id="GO:0046961">
    <property type="term" value="F:proton-transporting ATPase activity, rotational mechanism"/>
    <property type="evidence" value="ECO:0007669"/>
    <property type="project" value="InterPro"/>
</dbReference>
<feature type="transmembrane region" description="Helical" evidence="9">
    <location>
        <begin position="434"/>
        <end position="455"/>
    </location>
</feature>
<gene>
    <name evidence="10" type="ORF">EZJ19_03570</name>
</gene>
<dbReference type="Pfam" id="PF01496">
    <property type="entry name" value="V_ATPase_I"/>
    <property type="match status" value="2"/>
</dbReference>
<proteinExistence type="inferred from homology"/>
<dbReference type="GO" id="GO:0016471">
    <property type="term" value="C:vacuolar proton-transporting V-type ATPase complex"/>
    <property type="evidence" value="ECO:0007669"/>
    <property type="project" value="TreeGrafter"/>
</dbReference>